<dbReference type="SMART" id="SM00018">
    <property type="entry name" value="PD"/>
    <property type="match status" value="1"/>
</dbReference>
<feature type="transmembrane region" description="Helical" evidence="11">
    <location>
        <begin position="1427"/>
        <end position="1448"/>
    </location>
</feature>
<keyword evidence="7" id="KW-0325">Glycoprotein</keyword>
<sequence length="1617" mass="178394">MNKNMAVSHVLTVFLQISLVFLNIFYIISAKKCADIQCKGPISIAIALKDHESFGENYLRFKKGDKLTIYSKYVGGDNSVWQGSLGGTPARFLKSDFVEEKTKIVDEDKLVDLASDTEGHVKAPVNEGQLPEESQQHADEMHEEASKDESVTNSLGNPDVSSDSPVLTSSTDDHIQAEHKHPTNEDANKAAKEPPNEVADEAANEGKDNREHSQDKLTNDNERTVQDSEPVNNDPKIGDESQVPDDDNNDHQETMEDNDEGVDDRTERTRVYTDPNGVQYDMRIEYSNPQDEESNDDVKVVGAAEQEQPHSGEDDPAGKVDEDKGNGQDLNAETPGSDQETKTVKKEGFFSSIGNIVSDFTENIIKDFQGEEERSDKETNSNLEQEREDPVNSEKTEEEKADEKQDIKIDSREDGSNTKPSGFKGFQERFQQLKAARLEKMKDDTARKEASVSPAVDEEEILKREAKRTVEEIPGLMKEEKNEGGEVASEGVKNEEMISRESGDKTGSQKPTAKQYSDKVLCRSVPVENRDICMASGSREKCLKDNCCFDETAEPARQCFFKPSAPESGFTEEELQELLSDEEEKSDEGNEAAVKTDKDSSESSESEKSSIGEQADKTADVSGETKELKDVELDDGRKSETVDKSDDESENGDETKVIGTEVDADKNIDSVQKASSAVGKSESLDEVNKSSPKVSSSEKSDTAETVDSTASRKQAEGMLSEARDSDDDKQEEIDDNDPKDEMIEEKPISGSDTSKDDAIIDTQESSDVSIDSSNETASVDSKEKLQDESDDEGVSGLSTSGSSASIEKEESLMGGVTESGEVDGQDKEVRSVHDSEDDTSSVSSTKENGGSSAEGKGVSADATSKDKIQEEVGAIDKDSESVERKDEVDEEGESEHKVQDEGGDETRNPSDSEDEMKSSANDSKSETTSREEPAGREGVSDEDKSEQEPETESNGITDRQGETQDSQDNPIDATLIDEMVEENEEILSEDNVNEKKEDQPDTQGIFASLKKFLPGGGSTEEENTKSKEETSDEILDVNKIKVPEKVEKVNAEGDQGKVKDDTQERRKDSESSENVKEDQADLKSEQVQEGGETNVKEASIEEESDKDVDDDDKEMAEELLADILEDESLSMEDATDSETIISETTVKQDSENSVESGSTHFLNNTEATLPVEKTLDKELEVNDSTSQGGDDMKTGIKETETGVEETKTGLEGTESVEETRIEPDIVPSKTSAIGSSETSTTGHRPFEKKFPKIASKWMENKLMKGKRMAEKDTEEGTSDMNGNVDSEKVDKEQHAGNMDGSLGSGASDKEDPHSGTCAKDGTCEGTNTFSSSTHRSILENDKDHDDDDIVEPSPPDEEPEVKSVKAQFREILAVAVKNFREYHNLAAEYGLQMLKPVKNVVKSLGEQMGLGESIDYVEQEMKQGPQGVIAVTLILIAFAAYFMLSVLCGGKVPPAYGPNLKDIFKTYEGRIRILEEECSGYEEKINNLKNKADEHGENSSALEKQLDDEKHERNKSDKQISILKEIVQNYKEKVELLEEESSKLKQSLDQRTERINTMEEQLSEKSNEIETTEEKINKLEEQLKEKDEEKSELNGKIDEFKQQLSKAEDDTDRVGKY</sequence>
<keyword evidence="3" id="KW-0732">Signal</keyword>
<feature type="compositionally biased region" description="Basic and acidic residues" evidence="10">
    <location>
        <begin position="171"/>
        <end position="195"/>
    </location>
</feature>
<dbReference type="InterPro" id="IPR044913">
    <property type="entry name" value="P_trefoil_dom_sf"/>
</dbReference>
<feature type="compositionally biased region" description="Basic and acidic residues" evidence="10">
    <location>
        <begin position="307"/>
        <end position="326"/>
    </location>
</feature>
<dbReference type="InterPro" id="IPR000519">
    <property type="entry name" value="P_trefoil_dom"/>
</dbReference>
<keyword evidence="13" id="KW-1185">Reference proteome</keyword>
<dbReference type="Gene3D" id="2.30.30.40">
    <property type="entry name" value="SH3 Domains"/>
    <property type="match status" value="1"/>
</dbReference>
<evidence type="ECO:0000256" key="7">
    <source>
        <dbReference type="ARBA" id="ARBA00023180"/>
    </source>
</evidence>
<keyword evidence="2 8" id="KW-0728">SH3 domain</keyword>
<feature type="compositionally biased region" description="Basic and acidic residues" evidence="10">
    <location>
        <begin position="824"/>
        <end position="834"/>
    </location>
</feature>
<keyword evidence="11" id="KW-0472">Membrane</keyword>
<evidence type="ECO:0000256" key="1">
    <source>
        <dbReference type="ARBA" id="ARBA00004389"/>
    </source>
</evidence>
<protein>
    <submittedName>
        <fullName evidence="12">---NA</fullName>
    </submittedName>
</protein>
<keyword evidence="4" id="KW-0256">Endoplasmic reticulum</keyword>
<comment type="caution">
    <text evidence="12">The sequence shown here is derived from an EMBL/GenBank/DDBJ whole genome shotgun (WGS) entry which is preliminary data.</text>
</comment>
<comment type="caution">
    <text evidence="9">Lacks conserved residue(s) required for the propagation of feature annotation.</text>
</comment>
<evidence type="ECO:0000256" key="2">
    <source>
        <dbReference type="ARBA" id="ARBA00022443"/>
    </source>
</evidence>
<feature type="compositionally biased region" description="Polar residues" evidence="10">
    <location>
        <begin position="762"/>
        <end position="779"/>
    </location>
</feature>
<feature type="compositionally biased region" description="Basic and acidic residues" evidence="10">
    <location>
        <begin position="863"/>
        <end position="887"/>
    </location>
</feature>
<evidence type="ECO:0000256" key="3">
    <source>
        <dbReference type="ARBA" id="ARBA00022729"/>
    </source>
</evidence>
<dbReference type="PANTHER" id="PTHR23158">
    <property type="entry name" value="MELANOMA INHIBITORY ACTIVITY-RELATED"/>
    <property type="match status" value="1"/>
</dbReference>
<dbReference type="Proteomes" id="UP001152795">
    <property type="component" value="Unassembled WGS sequence"/>
</dbReference>
<dbReference type="PROSITE" id="PS51448">
    <property type="entry name" value="P_TREFOIL_2"/>
    <property type="match status" value="1"/>
</dbReference>
<feature type="compositionally biased region" description="Basic and acidic residues" evidence="10">
    <location>
        <begin position="1190"/>
        <end position="1208"/>
    </location>
</feature>
<feature type="compositionally biased region" description="Polar residues" evidence="10">
    <location>
        <begin position="952"/>
        <end position="969"/>
    </location>
</feature>
<feature type="compositionally biased region" description="Basic and acidic residues" evidence="10">
    <location>
        <begin position="739"/>
        <end position="758"/>
    </location>
</feature>
<evidence type="ECO:0000313" key="12">
    <source>
        <dbReference type="EMBL" id="CAB3988365.1"/>
    </source>
</evidence>
<feature type="region of interest" description="Disordered" evidence="10">
    <location>
        <begin position="560"/>
        <end position="1363"/>
    </location>
</feature>
<feature type="region of interest" description="Disordered" evidence="10">
    <location>
        <begin position="115"/>
        <end position="346"/>
    </location>
</feature>
<evidence type="ECO:0000256" key="6">
    <source>
        <dbReference type="ARBA" id="ARBA00023157"/>
    </source>
</evidence>
<feature type="compositionally biased region" description="Basic and acidic residues" evidence="10">
    <location>
        <begin position="461"/>
        <end position="484"/>
    </location>
</feature>
<dbReference type="InterPro" id="IPR036028">
    <property type="entry name" value="SH3-like_dom_sf"/>
</dbReference>
<dbReference type="Pfam" id="PF00088">
    <property type="entry name" value="Trefoil"/>
    <property type="match status" value="1"/>
</dbReference>
<feature type="disulfide bond" evidence="9">
    <location>
        <begin position="542"/>
        <end position="559"/>
    </location>
</feature>
<dbReference type="SUPFAM" id="SSF57997">
    <property type="entry name" value="Tropomyosin"/>
    <property type="match status" value="1"/>
</dbReference>
<dbReference type="GO" id="GO:0005789">
    <property type="term" value="C:endoplasmic reticulum membrane"/>
    <property type="evidence" value="ECO:0007669"/>
    <property type="project" value="UniProtKB-SubCell"/>
</dbReference>
<feature type="compositionally biased region" description="Polar residues" evidence="10">
    <location>
        <begin position="1324"/>
        <end position="1335"/>
    </location>
</feature>
<feature type="compositionally biased region" description="Polar residues" evidence="10">
    <location>
        <begin position="703"/>
        <end position="712"/>
    </location>
</feature>
<proteinExistence type="predicted"/>
<feature type="compositionally biased region" description="Basic and acidic residues" evidence="10">
    <location>
        <begin position="1258"/>
        <end position="1271"/>
    </location>
</feature>
<dbReference type="EMBL" id="CACRXK020001312">
    <property type="protein sequence ID" value="CAB3988365.1"/>
    <property type="molecule type" value="Genomic_DNA"/>
</dbReference>
<feature type="compositionally biased region" description="Polar residues" evidence="10">
    <location>
        <begin position="1137"/>
        <end position="1167"/>
    </location>
</feature>
<feature type="compositionally biased region" description="Acidic residues" evidence="10">
    <location>
        <begin position="1344"/>
        <end position="1359"/>
    </location>
</feature>
<feature type="compositionally biased region" description="Basic and acidic residues" evidence="10">
    <location>
        <begin position="204"/>
        <end position="226"/>
    </location>
</feature>
<feature type="compositionally biased region" description="Acidic residues" evidence="10">
    <location>
        <begin position="978"/>
        <end position="988"/>
    </location>
</feature>
<feature type="compositionally biased region" description="Basic and acidic residues" evidence="10">
    <location>
        <begin position="923"/>
        <end position="942"/>
    </location>
</feature>
<dbReference type="SUPFAM" id="SSF57492">
    <property type="entry name" value="Trefoil"/>
    <property type="match status" value="1"/>
</dbReference>
<evidence type="ECO:0000313" key="13">
    <source>
        <dbReference type="Proteomes" id="UP001152795"/>
    </source>
</evidence>
<feature type="compositionally biased region" description="Polar residues" evidence="10">
    <location>
        <begin position="328"/>
        <end position="338"/>
    </location>
</feature>
<feature type="compositionally biased region" description="Acidic residues" evidence="10">
    <location>
        <begin position="570"/>
        <end position="590"/>
    </location>
</feature>
<evidence type="ECO:0000256" key="4">
    <source>
        <dbReference type="ARBA" id="ARBA00022824"/>
    </source>
</evidence>
<reference evidence="12" key="1">
    <citation type="submission" date="2020-04" db="EMBL/GenBank/DDBJ databases">
        <authorList>
            <person name="Alioto T."/>
            <person name="Alioto T."/>
            <person name="Gomez Garrido J."/>
        </authorList>
    </citation>
    <scope>NUCLEOTIDE SEQUENCE</scope>
    <source>
        <strain evidence="12">A484AB</strain>
    </source>
</reference>
<feature type="region of interest" description="Disordered" evidence="10">
    <location>
        <begin position="1490"/>
        <end position="1515"/>
    </location>
</feature>
<feature type="compositionally biased region" description="Basic and acidic residues" evidence="10">
    <location>
        <begin position="894"/>
        <end position="910"/>
    </location>
</feature>
<evidence type="ECO:0000256" key="11">
    <source>
        <dbReference type="SAM" id="Phobius"/>
    </source>
</evidence>
<dbReference type="SUPFAM" id="SSF50044">
    <property type="entry name" value="SH3-domain"/>
    <property type="match status" value="1"/>
</dbReference>
<feature type="compositionally biased region" description="Basic and acidic residues" evidence="10">
    <location>
        <begin position="492"/>
        <end position="504"/>
    </location>
</feature>
<keyword evidence="11" id="KW-1133">Transmembrane helix</keyword>
<dbReference type="CDD" id="cd00111">
    <property type="entry name" value="Trefoil"/>
    <property type="match status" value="1"/>
</dbReference>
<feature type="compositionally biased region" description="Basic and acidic residues" evidence="10">
    <location>
        <begin position="134"/>
        <end position="150"/>
    </location>
</feature>
<dbReference type="InterPro" id="IPR051500">
    <property type="entry name" value="cTAGE_MIA/OTOR"/>
</dbReference>
<accession>A0A7D9HRZ5</accession>
<organism evidence="12 13">
    <name type="scientific">Paramuricea clavata</name>
    <name type="common">Red gorgonian</name>
    <name type="synonym">Violescent sea-whip</name>
    <dbReference type="NCBI Taxonomy" id="317549"/>
    <lineage>
        <taxon>Eukaryota</taxon>
        <taxon>Metazoa</taxon>
        <taxon>Cnidaria</taxon>
        <taxon>Anthozoa</taxon>
        <taxon>Octocorallia</taxon>
        <taxon>Malacalcyonacea</taxon>
        <taxon>Plexauridae</taxon>
        <taxon>Paramuricea</taxon>
    </lineage>
</organism>
<feature type="compositionally biased region" description="Basic and acidic residues" evidence="10">
    <location>
        <begin position="1036"/>
        <end position="1086"/>
    </location>
</feature>
<feature type="disulfide bond" evidence="9">
    <location>
        <begin position="522"/>
        <end position="548"/>
    </location>
</feature>
<feature type="compositionally biased region" description="Acidic residues" evidence="10">
    <location>
        <begin position="724"/>
        <end position="738"/>
    </location>
</feature>
<dbReference type="PANTHER" id="PTHR23158:SF33">
    <property type="entry name" value="TRANSPORT AND GOLGI ORGANIZATION PROTEIN 1"/>
    <property type="match status" value="1"/>
</dbReference>
<name>A0A7D9HRZ5_PARCT</name>
<keyword evidence="11" id="KW-0812">Transmembrane</keyword>
<evidence type="ECO:0000256" key="9">
    <source>
        <dbReference type="PROSITE-ProRule" id="PRU00779"/>
    </source>
</evidence>
<evidence type="ECO:0000256" key="8">
    <source>
        <dbReference type="PROSITE-ProRule" id="PRU00192"/>
    </source>
</evidence>
<comment type="subcellular location">
    <subcellularLocation>
        <location evidence="1">Endoplasmic reticulum membrane</location>
        <topology evidence="1">Single-pass membrane protein</topology>
    </subcellularLocation>
</comment>
<feature type="compositionally biased region" description="Basic and acidic residues" evidence="10">
    <location>
        <begin position="1285"/>
        <end position="1294"/>
    </location>
</feature>
<feature type="compositionally biased region" description="Polar residues" evidence="10">
    <location>
        <begin position="151"/>
        <end position="170"/>
    </location>
</feature>
<gene>
    <name evidence="12" type="ORF">PACLA_8A014878</name>
</gene>
<dbReference type="OrthoDB" id="6022771at2759"/>
<dbReference type="InterPro" id="IPR001452">
    <property type="entry name" value="SH3_domain"/>
</dbReference>
<feature type="compositionally biased region" description="Polar residues" evidence="10">
    <location>
        <begin position="1228"/>
        <end position="1242"/>
    </location>
</feature>
<feature type="compositionally biased region" description="Basic and acidic residues" evidence="10">
    <location>
        <begin position="594"/>
        <end position="644"/>
    </location>
</feature>
<evidence type="ECO:0000256" key="5">
    <source>
        <dbReference type="ARBA" id="ARBA00023054"/>
    </source>
</evidence>
<feature type="compositionally biased region" description="Low complexity" evidence="10">
    <location>
        <begin position="794"/>
        <end position="805"/>
    </location>
</feature>
<feature type="region of interest" description="Disordered" evidence="10">
    <location>
        <begin position="1582"/>
        <end position="1617"/>
    </location>
</feature>
<keyword evidence="5" id="KW-0175">Coiled coil</keyword>
<feature type="compositionally biased region" description="Basic and acidic residues" evidence="10">
    <location>
        <begin position="1504"/>
        <end position="1515"/>
    </location>
</feature>
<evidence type="ECO:0000256" key="10">
    <source>
        <dbReference type="SAM" id="MobiDB-lite"/>
    </source>
</evidence>
<keyword evidence="6 9" id="KW-1015">Disulfide bond</keyword>
<feature type="compositionally biased region" description="Basic and acidic residues" evidence="10">
    <location>
        <begin position="367"/>
        <end position="416"/>
    </location>
</feature>
<feature type="compositionally biased region" description="Polar residues" evidence="10">
    <location>
        <begin position="505"/>
        <end position="515"/>
    </location>
</feature>
<feature type="compositionally biased region" description="Basic and acidic residues" evidence="10">
    <location>
        <begin position="436"/>
        <end position="450"/>
    </location>
</feature>
<dbReference type="PROSITE" id="PS50002">
    <property type="entry name" value="SH3"/>
    <property type="match status" value="1"/>
</dbReference>
<feature type="region of interest" description="Disordered" evidence="10">
    <location>
        <begin position="367"/>
        <end position="517"/>
    </location>
</feature>
<feature type="compositionally biased region" description="Acidic residues" evidence="10">
    <location>
        <begin position="1100"/>
        <end position="1136"/>
    </location>
</feature>